<name>A0A1U7UIF5_CARSF</name>
<dbReference type="InterPro" id="IPR008952">
    <property type="entry name" value="Tetraspanin_EC2_sf"/>
</dbReference>
<protein>
    <recommendedName>
        <fullName evidence="6">Tetraspanin-32</fullName>
    </recommendedName>
    <alternativeName>
        <fullName evidence="7">Protein Phemx</fullName>
    </alternativeName>
</protein>
<dbReference type="Proteomes" id="UP000189704">
    <property type="component" value="Unplaced"/>
</dbReference>
<keyword evidence="5 9" id="KW-0472">Membrane</keyword>
<dbReference type="Gene3D" id="1.10.1450.10">
    <property type="entry name" value="Tetraspanin"/>
    <property type="match status" value="1"/>
</dbReference>
<keyword evidence="4 9" id="KW-1133">Transmembrane helix</keyword>
<proteinExistence type="inferred from homology"/>
<evidence type="ECO:0000256" key="3">
    <source>
        <dbReference type="ARBA" id="ARBA00022692"/>
    </source>
</evidence>
<feature type="transmembrane region" description="Helical" evidence="9">
    <location>
        <begin position="90"/>
        <end position="111"/>
    </location>
</feature>
<evidence type="ECO:0000256" key="1">
    <source>
        <dbReference type="ARBA" id="ARBA00004141"/>
    </source>
</evidence>
<keyword evidence="10" id="KW-1185">Reference proteome</keyword>
<dbReference type="GeneID" id="103272820"/>
<dbReference type="RefSeq" id="XP_008068478.1">
    <property type="nucleotide sequence ID" value="XM_008070287.1"/>
</dbReference>
<dbReference type="SUPFAM" id="SSF48652">
    <property type="entry name" value="Tetraspanin"/>
    <property type="match status" value="1"/>
</dbReference>
<dbReference type="FunFam" id="1.10.1450.10:FF:000022">
    <property type="entry name" value="Tetraspanin 32"/>
    <property type="match status" value="1"/>
</dbReference>
<dbReference type="CTD" id="10077"/>
<dbReference type="AlphaFoldDB" id="A0A1U7UIF5"/>
<evidence type="ECO:0000256" key="4">
    <source>
        <dbReference type="ARBA" id="ARBA00022989"/>
    </source>
</evidence>
<dbReference type="KEGG" id="csyr:103272820"/>
<reference evidence="11" key="1">
    <citation type="submission" date="2025-08" db="UniProtKB">
        <authorList>
            <consortium name="RefSeq"/>
        </authorList>
    </citation>
    <scope>IDENTIFICATION</scope>
</reference>
<evidence type="ECO:0000256" key="5">
    <source>
        <dbReference type="ARBA" id="ARBA00023136"/>
    </source>
</evidence>
<keyword evidence="3 9" id="KW-0812">Transmembrane</keyword>
<dbReference type="GO" id="GO:0016020">
    <property type="term" value="C:membrane"/>
    <property type="evidence" value="ECO:0007669"/>
    <property type="project" value="UniProtKB-SubCell"/>
</dbReference>
<comment type="subcellular location">
    <subcellularLocation>
        <location evidence="1">Membrane</location>
        <topology evidence="1">Multi-pass membrane protein</topology>
    </subcellularLocation>
</comment>
<dbReference type="GO" id="GO:0007154">
    <property type="term" value="P:cell communication"/>
    <property type="evidence" value="ECO:0007669"/>
    <property type="project" value="UniProtKB-ARBA"/>
</dbReference>
<comment type="similarity">
    <text evidence="2">Belongs to the tetraspanin (TM4SF) family.</text>
</comment>
<dbReference type="GO" id="GO:0023052">
    <property type="term" value="P:signaling"/>
    <property type="evidence" value="ECO:0007669"/>
    <property type="project" value="UniProtKB-ARBA"/>
</dbReference>
<accession>A0A1U7UIF5</accession>
<evidence type="ECO:0000313" key="11">
    <source>
        <dbReference type="RefSeq" id="XP_008068478.1"/>
    </source>
</evidence>
<evidence type="ECO:0000256" key="2">
    <source>
        <dbReference type="ARBA" id="ARBA00006840"/>
    </source>
</evidence>
<organism evidence="10 11">
    <name type="scientific">Carlito syrichta</name>
    <name type="common">Philippine tarsier</name>
    <name type="synonym">Tarsius syrichta</name>
    <dbReference type="NCBI Taxonomy" id="1868482"/>
    <lineage>
        <taxon>Eukaryota</taxon>
        <taxon>Metazoa</taxon>
        <taxon>Chordata</taxon>
        <taxon>Craniata</taxon>
        <taxon>Vertebrata</taxon>
        <taxon>Euteleostomi</taxon>
        <taxon>Mammalia</taxon>
        <taxon>Eutheria</taxon>
        <taxon>Euarchontoglires</taxon>
        <taxon>Primates</taxon>
        <taxon>Haplorrhini</taxon>
        <taxon>Tarsiiformes</taxon>
        <taxon>Tarsiidae</taxon>
        <taxon>Carlito</taxon>
    </lineage>
</organism>
<feature type="transmembrane region" description="Helical" evidence="9">
    <location>
        <begin position="57"/>
        <end position="78"/>
    </location>
</feature>
<evidence type="ECO:0000313" key="10">
    <source>
        <dbReference type="Proteomes" id="UP000189704"/>
    </source>
</evidence>
<dbReference type="Pfam" id="PF00335">
    <property type="entry name" value="Tetraspanin"/>
    <property type="match status" value="1"/>
</dbReference>
<gene>
    <name evidence="11" type="primary">TSPAN32</name>
</gene>
<sequence length="324" mass="34936">MGPWSRVRAAKCQMLVTGFFVLLLGLCVATVSGLTYFGAHFAVISRASLERNPYEAMHRGAFLVGVSLGGLLALGAVLSAAAAVREAQGLMAGAFLCFALAFCALVQVLFWKFHNPTQVEDAMLDTYDLVYDQAVRTASHVRRQELAAIQDMFLCCGKSSPFSRLGGAEAGLCQGEDAKREDCLQGLPSYLRTQQHVASTLTSVGLALTAYALLLSAFLWLAIRSGRSLDRRGKYALAPRAHGFQSPEPRLLRHPQGGLTCHPPSEADAAGDHQGPRGHSGSPWRRQDRYALPQPLFCPMACGPFALASVSACSTFFQLEKLSD</sequence>
<evidence type="ECO:0000256" key="6">
    <source>
        <dbReference type="ARBA" id="ARBA00073350"/>
    </source>
</evidence>
<dbReference type="InterPro" id="IPR018499">
    <property type="entry name" value="Tetraspanin/Peripherin"/>
</dbReference>
<evidence type="ECO:0000256" key="9">
    <source>
        <dbReference type="SAM" id="Phobius"/>
    </source>
</evidence>
<feature type="region of interest" description="Disordered" evidence="8">
    <location>
        <begin position="246"/>
        <end position="285"/>
    </location>
</feature>
<feature type="transmembrane region" description="Helical" evidence="9">
    <location>
        <begin position="197"/>
        <end position="223"/>
    </location>
</feature>
<evidence type="ECO:0000256" key="7">
    <source>
        <dbReference type="ARBA" id="ARBA00077406"/>
    </source>
</evidence>
<dbReference type="STRING" id="1868482.ENSTSYP00000022594"/>
<dbReference type="OrthoDB" id="9886271at2759"/>
<evidence type="ECO:0000256" key="8">
    <source>
        <dbReference type="SAM" id="MobiDB-lite"/>
    </source>
</evidence>